<dbReference type="SUPFAM" id="SSF56176">
    <property type="entry name" value="FAD-binding/transporter-associated domain-like"/>
    <property type="match status" value="1"/>
</dbReference>
<keyword evidence="7" id="KW-1185">Reference proteome</keyword>
<evidence type="ECO:0000313" key="6">
    <source>
        <dbReference type="EMBL" id="TXL73779.1"/>
    </source>
</evidence>
<gene>
    <name evidence="6" type="ORF">FHP25_19155</name>
</gene>
<dbReference type="EMBL" id="VDUZ01000022">
    <property type="protein sequence ID" value="TXL73779.1"/>
    <property type="molecule type" value="Genomic_DNA"/>
</dbReference>
<dbReference type="SUPFAM" id="SSF55103">
    <property type="entry name" value="FAD-linked oxidases, C-terminal domain"/>
    <property type="match status" value="1"/>
</dbReference>
<dbReference type="InterPro" id="IPR016169">
    <property type="entry name" value="FAD-bd_PCMH_sub2"/>
</dbReference>
<protein>
    <submittedName>
        <fullName evidence="6">FAD-binding oxidoreductase</fullName>
    </submittedName>
</protein>
<dbReference type="GO" id="GO:0022904">
    <property type="term" value="P:respiratory electron transport chain"/>
    <property type="evidence" value="ECO:0007669"/>
    <property type="project" value="TreeGrafter"/>
</dbReference>
<dbReference type="Pfam" id="PF02913">
    <property type="entry name" value="FAD-oxidase_C"/>
    <property type="match status" value="1"/>
</dbReference>
<dbReference type="GO" id="GO:0003824">
    <property type="term" value="F:catalytic activity"/>
    <property type="evidence" value="ECO:0007669"/>
    <property type="project" value="InterPro"/>
</dbReference>
<dbReference type="Pfam" id="PF01565">
    <property type="entry name" value="FAD_binding_4"/>
    <property type="match status" value="1"/>
</dbReference>
<proteinExistence type="inferred from homology"/>
<dbReference type="FunFam" id="1.10.45.10:FF:000001">
    <property type="entry name" value="D-lactate dehydrogenase mitochondrial"/>
    <property type="match status" value="1"/>
</dbReference>
<dbReference type="OrthoDB" id="9815648at2"/>
<name>A0A5C8PJB2_9HYPH</name>
<dbReference type="Gene3D" id="3.30.70.2190">
    <property type="match status" value="1"/>
</dbReference>
<comment type="similarity">
    <text evidence="2">Belongs to the FAD-binding oxidoreductase/transferase type 4 family.</text>
</comment>
<dbReference type="GO" id="GO:0071949">
    <property type="term" value="F:FAD binding"/>
    <property type="evidence" value="ECO:0007669"/>
    <property type="project" value="InterPro"/>
</dbReference>
<keyword evidence="3" id="KW-0285">Flavoprotein</keyword>
<sequence>MPDTLITTPSSAFLGKLRTIVGDKGMVEDAQARAFHETDWRGFTMGRAAAVVKPASVEEVSAVVALCSEHGVKIVPQGGVTGLVGAGVPVRDGDEIVLSLARLNRILDVNPTAYTMTVEAGVVLQTIQETAAAHDRYFPISLGAQGSCMIGGNLSTNAGGATVLHYGNTRAMVLGLEVVLPDGRVWDGLRALKKDNTGYDLKDLFVGAEGTLGVITKAVLKIFPRPKDVATAWLAVPAPKAALELLAGARIAADDNVTSCELVHELGLEGIIKHIPGTQRPLQGRHTWQILMEWSSTRPIPEDGESGMRARMEAYLAGCMEKGLVDDAVIAQNEAQARAFWHIRESHAEAGRHSDPACSFDISVAVEKIPAFIEACNAAAETAVPGIRPRPMGHMGDGNLHYNFSAPVGVKARAEFAPTVKVLDRIVHDMVARFDGSISAEHGIGSIKLLELEHYRSQTELDVMRAIKKALDPKGTMNPGKVIRVDPSEAVREGTLMR</sequence>
<evidence type="ECO:0000256" key="1">
    <source>
        <dbReference type="ARBA" id="ARBA00001974"/>
    </source>
</evidence>
<dbReference type="InterPro" id="IPR016164">
    <property type="entry name" value="FAD-linked_Oxase-like_C"/>
</dbReference>
<comment type="caution">
    <text evidence="6">The sequence shown here is derived from an EMBL/GenBank/DDBJ whole genome shotgun (WGS) entry which is preliminary data.</text>
</comment>
<dbReference type="Gene3D" id="3.30.43.10">
    <property type="entry name" value="Uridine Diphospho-n-acetylenolpyruvylglucosamine Reductase, domain 2"/>
    <property type="match status" value="1"/>
</dbReference>
<dbReference type="InterPro" id="IPR016171">
    <property type="entry name" value="Vanillyl_alc_oxidase_C-sub2"/>
</dbReference>
<accession>A0A5C8PJB2</accession>
<dbReference type="InterPro" id="IPR016166">
    <property type="entry name" value="FAD-bd_PCMH"/>
</dbReference>
<evidence type="ECO:0000256" key="3">
    <source>
        <dbReference type="ARBA" id="ARBA00022630"/>
    </source>
</evidence>
<reference evidence="6 7" key="1">
    <citation type="submission" date="2019-06" db="EMBL/GenBank/DDBJ databases">
        <title>New taxonomy in bacterial strain CC-CFT640, isolated from vineyard.</title>
        <authorList>
            <person name="Lin S.-Y."/>
            <person name="Tsai C.-F."/>
            <person name="Young C.-C."/>
        </authorList>
    </citation>
    <scope>NUCLEOTIDE SEQUENCE [LARGE SCALE GENOMIC DNA]</scope>
    <source>
        <strain evidence="6 7">CC-CFT640</strain>
    </source>
</reference>
<dbReference type="PROSITE" id="PS51387">
    <property type="entry name" value="FAD_PCMH"/>
    <property type="match status" value="1"/>
</dbReference>
<keyword evidence="4" id="KW-0274">FAD</keyword>
<dbReference type="RefSeq" id="WP_147848573.1">
    <property type="nucleotide sequence ID" value="NZ_VDUZ01000022.1"/>
</dbReference>
<dbReference type="Gene3D" id="3.30.465.10">
    <property type="match status" value="1"/>
</dbReference>
<organism evidence="6 7">
    <name type="scientific">Vineibacter terrae</name>
    <dbReference type="NCBI Taxonomy" id="2586908"/>
    <lineage>
        <taxon>Bacteria</taxon>
        <taxon>Pseudomonadati</taxon>
        <taxon>Pseudomonadota</taxon>
        <taxon>Alphaproteobacteria</taxon>
        <taxon>Hyphomicrobiales</taxon>
        <taxon>Vineibacter</taxon>
    </lineage>
</organism>
<dbReference type="InterPro" id="IPR051264">
    <property type="entry name" value="FAD-oxidored/transferase_4"/>
</dbReference>
<dbReference type="AlphaFoldDB" id="A0A5C8PJB2"/>
<evidence type="ECO:0000259" key="5">
    <source>
        <dbReference type="PROSITE" id="PS51387"/>
    </source>
</evidence>
<dbReference type="PANTHER" id="PTHR43716:SF2">
    <property type="entry name" value="BLL6224 PROTEIN"/>
    <property type="match status" value="1"/>
</dbReference>
<evidence type="ECO:0000313" key="7">
    <source>
        <dbReference type="Proteomes" id="UP000321638"/>
    </source>
</evidence>
<comment type="cofactor">
    <cofactor evidence="1">
        <name>FAD</name>
        <dbReference type="ChEBI" id="CHEBI:57692"/>
    </cofactor>
</comment>
<evidence type="ECO:0000256" key="2">
    <source>
        <dbReference type="ARBA" id="ARBA00008000"/>
    </source>
</evidence>
<dbReference type="InterPro" id="IPR006094">
    <property type="entry name" value="Oxid_FAD_bind_N"/>
</dbReference>
<dbReference type="PANTHER" id="PTHR43716">
    <property type="entry name" value="D-2-HYDROXYGLUTARATE DEHYDROGENASE, MITOCHONDRIAL"/>
    <property type="match status" value="1"/>
</dbReference>
<dbReference type="Gene3D" id="1.10.45.10">
    <property type="entry name" value="Vanillyl-alcohol Oxidase, Chain A, domain 4"/>
    <property type="match status" value="1"/>
</dbReference>
<dbReference type="Proteomes" id="UP000321638">
    <property type="component" value="Unassembled WGS sequence"/>
</dbReference>
<feature type="domain" description="FAD-binding PCMH-type" evidence="5">
    <location>
        <begin position="44"/>
        <end position="225"/>
    </location>
</feature>
<dbReference type="InterPro" id="IPR016167">
    <property type="entry name" value="FAD-bd_PCMH_sub1"/>
</dbReference>
<dbReference type="InterPro" id="IPR036318">
    <property type="entry name" value="FAD-bd_PCMH-like_sf"/>
</dbReference>
<dbReference type="Gene3D" id="3.30.70.2740">
    <property type="match status" value="1"/>
</dbReference>
<evidence type="ECO:0000256" key="4">
    <source>
        <dbReference type="ARBA" id="ARBA00022827"/>
    </source>
</evidence>
<dbReference type="InterPro" id="IPR004113">
    <property type="entry name" value="FAD-bd_oxidored_4_C"/>
</dbReference>